<name>A0A420XTR1_9ACTN</name>
<proteinExistence type="predicted"/>
<accession>A0A420XTR1</accession>
<sequence length="114" mass="12482">MSPERSPAVGAEWSHAWSAALDDLELEVDRAEAMLRADALPAAGLPGETTWRPPALPPIPPDMVERARGIHARQLDVAARMTRRLGDLGRQSALTDRIETGRVRPRAQLVDRAC</sequence>
<gene>
    <name evidence="1" type="ORF">CLV35_0561</name>
</gene>
<comment type="caution">
    <text evidence="1">The sequence shown here is derived from an EMBL/GenBank/DDBJ whole genome shotgun (WGS) entry which is preliminary data.</text>
</comment>
<dbReference type="RefSeq" id="WP_121191868.1">
    <property type="nucleotide sequence ID" value="NZ_RBWV01000009.1"/>
</dbReference>
<evidence type="ECO:0000313" key="1">
    <source>
        <dbReference type="EMBL" id="RKS80140.1"/>
    </source>
</evidence>
<evidence type="ECO:0000313" key="2">
    <source>
        <dbReference type="Proteomes" id="UP000281955"/>
    </source>
</evidence>
<dbReference type="EMBL" id="RBWV01000009">
    <property type="protein sequence ID" value="RKS80140.1"/>
    <property type="molecule type" value="Genomic_DNA"/>
</dbReference>
<protein>
    <submittedName>
        <fullName evidence="1">Uncharacterized protein</fullName>
    </submittedName>
</protein>
<reference evidence="1 2" key="1">
    <citation type="submission" date="2018-10" db="EMBL/GenBank/DDBJ databases">
        <title>Genomic Encyclopedia of Archaeal and Bacterial Type Strains, Phase II (KMG-II): from individual species to whole genera.</title>
        <authorList>
            <person name="Goeker M."/>
        </authorList>
    </citation>
    <scope>NUCLEOTIDE SEQUENCE [LARGE SCALE GENOMIC DNA]</scope>
    <source>
        <strain evidence="1 2">RP-AC37</strain>
    </source>
</reference>
<keyword evidence="2" id="KW-1185">Reference proteome</keyword>
<organism evidence="1 2">
    <name type="scientific">Motilibacter peucedani</name>
    <dbReference type="NCBI Taxonomy" id="598650"/>
    <lineage>
        <taxon>Bacteria</taxon>
        <taxon>Bacillati</taxon>
        <taxon>Actinomycetota</taxon>
        <taxon>Actinomycetes</taxon>
        <taxon>Motilibacterales</taxon>
        <taxon>Motilibacteraceae</taxon>
        <taxon>Motilibacter</taxon>
    </lineage>
</organism>
<dbReference type="Proteomes" id="UP000281955">
    <property type="component" value="Unassembled WGS sequence"/>
</dbReference>
<dbReference type="OrthoDB" id="3695729at2"/>
<dbReference type="AlphaFoldDB" id="A0A420XTR1"/>
<dbReference type="InParanoid" id="A0A420XTR1"/>